<keyword evidence="1" id="KW-0694">RNA-binding</keyword>
<gene>
    <name evidence="4" type="ORF">N658DRAFT_497911</name>
</gene>
<feature type="domain" description="THUMP" evidence="3">
    <location>
        <begin position="224"/>
        <end position="326"/>
    </location>
</feature>
<dbReference type="PROSITE" id="PS51165">
    <property type="entry name" value="THUMP"/>
    <property type="match status" value="1"/>
</dbReference>
<dbReference type="GO" id="GO:0006400">
    <property type="term" value="P:tRNA modification"/>
    <property type="evidence" value="ECO:0007669"/>
    <property type="project" value="InterPro"/>
</dbReference>
<dbReference type="AlphaFoldDB" id="A0AAN6T0U9"/>
<organism evidence="4 5">
    <name type="scientific">Parathielavia hyrcaniae</name>
    <dbReference type="NCBI Taxonomy" id="113614"/>
    <lineage>
        <taxon>Eukaryota</taxon>
        <taxon>Fungi</taxon>
        <taxon>Dikarya</taxon>
        <taxon>Ascomycota</taxon>
        <taxon>Pezizomycotina</taxon>
        <taxon>Sordariomycetes</taxon>
        <taxon>Sordariomycetidae</taxon>
        <taxon>Sordariales</taxon>
        <taxon>Chaetomiaceae</taxon>
        <taxon>Parathielavia</taxon>
    </lineage>
</organism>
<feature type="compositionally biased region" description="Basic and acidic residues" evidence="2">
    <location>
        <begin position="241"/>
        <end position="266"/>
    </location>
</feature>
<comment type="caution">
    <text evidence="4">The sequence shown here is derived from an EMBL/GenBank/DDBJ whole genome shotgun (WGS) entry which is preliminary data.</text>
</comment>
<feature type="compositionally biased region" description="Acidic residues" evidence="2">
    <location>
        <begin position="96"/>
        <end position="107"/>
    </location>
</feature>
<evidence type="ECO:0000256" key="1">
    <source>
        <dbReference type="PROSITE-ProRule" id="PRU00529"/>
    </source>
</evidence>
<accession>A0AAN6T0U9</accession>
<evidence type="ECO:0000313" key="4">
    <source>
        <dbReference type="EMBL" id="KAK4099927.1"/>
    </source>
</evidence>
<feature type="region of interest" description="Disordered" evidence="2">
    <location>
        <begin position="1"/>
        <end position="34"/>
    </location>
</feature>
<dbReference type="FunFam" id="3.30.2300.10:FF:000001">
    <property type="entry name" value="THUMP domain-containing protein 1"/>
    <property type="match status" value="1"/>
</dbReference>
<dbReference type="InterPro" id="IPR040183">
    <property type="entry name" value="THUMPD1-like"/>
</dbReference>
<feature type="compositionally biased region" description="Basic and acidic residues" evidence="2">
    <location>
        <begin position="1"/>
        <end position="10"/>
    </location>
</feature>
<feature type="region of interest" description="Disordered" evidence="2">
    <location>
        <begin position="235"/>
        <end position="267"/>
    </location>
</feature>
<dbReference type="PANTHER" id="PTHR13452:SF10">
    <property type="entry name" value="THUMP DOMAIN-CONTAINING PROTEIN 1"/>
    <property type="match status" value="1"/>
</dbReference>
<feature type="region of interest" description="Disordered" evidence="2">
    <location>
        <begin position="118"/>
        <end position="140"/>
    </location>
</feature>
<dbReference type="InterPro" id="IPR004114">
    <property type="entry name" value="THUMP_dom"/>
</dbReference>
<sequence length="350" mass="37756">MAENGKRKDAPAAAAGQQGAKKKKTGNAGKWTTTHQQAKIVLQKDAGLQPGDTGVWVTCARHQEGKAAREVEVLFAEYAEKMYGIKSIRDGGDAEGQGEEGEDDEDGDLEAAIRREVAALTSKPSNSNSNSGEGGDHNRMTPVKMNVDCLLFVKTRPPVDPVAFVRRICEDARRCGEIAGLMRCRYVNRLTPVSAMGKATEAGLAEVAREVLGGCFDLSGKRSGGVGICAGQGEEGGGAMKAEEVPKTEGTDSGREEEQEDPDKKKPFTFAIRPTIRNHSNLKRDVVINTVAGLINNERHTVNLGAPDKVILVDIYQTVCGMSVVDGDWDELKRFNLTELYSQARNAKKP</sequence>
<dbReference type="EMBL" id="MU863645">
    <property type="protein sequence ID" value="KAK4099927.1"/>
    <property type="molecule type" value="Genomic_DNA"/>
</dbReference>
<keyword evidence="5" id="KW-1185">Reference proteome</keyword>
<dbReference type="CDD" id="cd11717">
    <property type="entry name" value="THUMP_THUMPD1_like"/>
    <property type="match status" value="1"/>
</dbReference>
<evidence type="ECO:0000259" key="3">
    <source>
        <dbReference type="PROSITE" id="PS51165"/>
    </source>
</evidence>
<name>A0AAN6T0U9_9PEZI</name>
<reference evidence="4" key="1">
    <citation type="journal article" date="2023" name="Mol. Phylogenet. Evol.">
        <title>Genome-scale phylogeny and comparative genomics of the fungal order Sordariales.</title>
        <authorList>
            <person name="Hensen N."/>
            <person name="Bonometti L."/>
            <person name="Westerberg I."/>
            <person name="Brannstrom I.O."/>
            <person name="Guillou S."/>
            <person name="Cros-Aarteil S."/>
            <person name="Calhoun S."/>
            <person name="Haridas S."/>
            <person name="Kuo A."/>
            <person name="Mondo S."/>
            <person name="Pangilinan J."/>
            <person name="Riley R."/>
            <person name="LaButti K."/>
            <person name="Andreopoulos B."/>
            <person name="Lipzen A."/>
            <person name="Chen C."/>
            <person name="Yan M."/>
            <person name="Daum C."/>
            <person name="Ng V."/>
            <person name="Clum A."/>
            <person name="Steindorff A."/>
            <person name="Ohm R.A."/>
            <person name="Martin F."/>
            <person name="Silar P."/>
            <person name="Natvig D.O."/>
            <person name="Lalanne C."/>
            <person name="Gautier V."/>
            <person name="Ament-Velasquez S.L."/>
            <person name="Kruys A."/>
            <person name="Hutchinson M.I."/>
            <person name="Powell A.J."/>
            <person name="Barry K."/>
            <person name="Miller A.N."/>
            <person name="Grigoriev I.V."/>
            <person name="Debuchy R."/>
            <person name="Gladieux P."/>
            <person name="Hiltunen Thoren M."/>
            <person name="Johannesson H."/>
        </authorList>
    </citation>
    <scope>NUCLEOTIDE SEQUENCE</scope>
    <source>
        <strain evidence="4">CBS 757.83</strain>
    </source>
</reference>
<dbReference type="GO" id="GO:0003723">
    <property type="term" value="F:RNA binding"/>
    <property type="evidence" value="ECO:0007669"/>
    <property type="project" value="UniProtKB-UniRule"/>
</dbReference>
<dbReference type="Pfam" id="PF02926">
    <property type="entry name" value="THUMP"/>
    <property type="match status" value="1"/>
</dbReference>
<feature type="region of interest" description="Disordered" evidence="2">
    <location>
        <begin position="88"/>
        <end position="107"/>
    </location>
</feature>
<proteinExistence type="predicted"/>
<dbReference type="Gene3D" id="3.30.2300.10">
    <property type="entry name" value="THUMP superfamily"/>
    <property type="match status" value="1"/>
</dbReference>
<evidence type="ECO:0000256" key="2">
    <source>
        <dbReference type="SAM" id="MobiDB-lite"/>
    </source>
</evidence>
<dbReference type="Proteomes" id="UP001305647">
    <property type="component" value="Unassembled WGS sequence"/>
</dbReference>
<reference evidence="4" key="2">
    <citation type="submission" date="2023-05" db="EMBL/GenBank/DDBJ databases">
        <authorList>
            <consortium name="Lawrence Berkeley National Laboratory"/>
            <person name="Steindorff A."/>
            <person name="Hensen N."/>
            <person name="Bonometti L."/>
            <person name="Westerberg I."/>
            <person name="Brannstrom I.O."/>
            <person name="Guillou S."/>
            <person name="Cros-Aarteil S."/>
            <person name="Calhoun S."/>
            <person name="Haridas S."/>
            <person name="Kuo A."/>
            <person name="Mondo S."/>
            <person name="Pangilinan J."/>
            <person name="Riley R."/>
            <person name="Labutti K."/>
            <person name="Andreopoulos B."/>
            <person name="Lipzen A."/>
            <person name="Chen C."/>
            <person name="Yanf M."/>
            <person name="Daum C."/>
            <person name="Ng V."/>
            <person name="Clum A."/>
            <person name="Ohm R."/>
            <person name="Martin F."/>
            <person name="Silar P."/>
            <person name="Natvig D."/>
            <person name="Lalanne C."/>
            <person name="Gautier V."/>
            <person name="Ament-Velasquez S.L."/>
            <person name="Kruys A."/>
            <person name="Hutchinson M.I."/>
            <person name="Powell A.J."/>
            <person name="Barry K."/>
            <person name="Miller A.N."/>
            <person name="Grigoriev I.V."/>
            <person name="Debuchy R."/>
            <person name="Gladieux P."/>
            <person name="Thoren M.H."/>
            <person name="Johannesson H."/>
        </authorList>
    </citation>
    <scope>NUCLEOTIDE SEQUENCE</scope>
    <source>
        <strain evidence="4">CBS 757.83</strain>
    </source>
</reference>
<dbReference type="SUPFAM" id="SSF143437">
    <property type="entry name" value="THUMP domain-like"/>
    <property type="match status" value="1"/>
</dbReference>
<protein>
    <recommendedName>
        <fullName evidence="3">THUMP domain-containing protein</fullName>
    </recommendedName>
</protein>
<evidence type="ECO:0000313" key="5">
    <source>
        <dbReference type="Proteomes" id="UP001305647"/>
    </source>
</evidence>
<dbReference type="PANTHER" id="PTHR13452">
    <property type="entry name" value="THUMP DOMAIN CONTAINING PROTEIN 1-RELATED"/>
    <property type="match status" value="1"/>
</dbReference>